<feature type="region of interest" description="Disordered" evidence="1">
    <location>
        <begin position="1"/>
        <end position="26"/>
    </location>
</feature>
<accession>A0A0G9GYC2</accession>
<reference evidence="2 4" key="1">
    <citation type="submission" date="2016-08" db="EMBL/GenBank/DDBJ databases">
        <title>Genome sequencing of Lactobacillus plantarum JSA22, isolated from fermented soybean paste.</title>
        <authorList>
            <person name="Choi H.S."/>
        </authorList>
    </citation>
    <scope>NUCLEOTIDE SEQUENCE [LARGE SCALE GENOMIC DNA]</scope>
    <source>
        <strain evidence="2 4">JSA22</strain>
    </source>
</reference>
<dbReference type="EMBL" id="MCOL01000001">
    <property type="protein sequence ID" value="ODO62152.1"/>
    <property type="molecule type" value="Genomic_DNA"/>
</dbReference>
<evidence type="ECO:0000256" key="1">
    <source>
        <dbReference type="SAM" id="MobiDB-lite"/>
    </source>
</evidence>
<dbReference type="InterPro" id="IPR029064">
    <property type="entry name" value="Ribosomal_eL30-like_sf"/>
</dbReference>
<evidence type="ECO:0000313" key="4">
    <source>
        <dbReference type="Proteomes" id="UP000094892"/>
    </source>
</evidence>
<sequence>MAETDKQPVDRIETAMHGTPKLHPDEQRKYLGTFRERVEVAVTVAQIKQANYVDSLHQAFTSHPDDQLYINGNLDQELIGPYIKAASQANIKFTIKTDDIYHTADDDYALIFTAASAINQDIIDVAQRYPSQTSSATPQAEKTPGLLDKFKKLL</sequence>
<dbReference type="PIRSF" id="PIRSF034303">
    <property type="entry name" value="DUF1694"/>
    <property type="match status" value="1"/>
</dbReference>
<dbReference type="Pfam" id="PF07997">
    <property type="entry name" value="DUF1694"/>
    <property type="match status" value="1"/>
</dbReference>
<dbReference type="EMBL" id="CP066817">
    <property type="protein sequence ID" value="QQM61984.1"/>
    <property type="molecule type" value="Genomic_DNA"/>
</dbReference>
<reference evidence="3 5" key="2">
    <citation type="submission" date="2020-12" db="EMBL/GenBank/DDBJ databases">
        <title>Whole genome sequencing of Lactobacillus plantarum PC518.</title>
        <authorList>
            <person name="Guo Q."/>
        </authorList>
    </citation>
    <scope>NUCLEOTIDE SEQUENCE [LARGE SCALE GENOMIC DNA]</scope>
    <source>
        <strain evidence="3 5">PC518</strain>
    </source>
</reference>
<dbReference type="SUPFAM" id="SSF160515">
    <property type="entry name" value="YueI-like"/>
    <property type="match status" value="1"/>
</dbReference>
<name>A0A0G9GYC2_LACPN</name>
<evidence type="ECO:0000313" key="3">
    <source>
        <dbReference type="EMBL" id="QQM61984.1"/>
    </source>
</evidence>
<dbReference type="RefSeq" id="WP_003641473.1">
    <property type="nucleotide sequence ID" value="NZ_AP028145.1"/>
</dbReference>
<dbReference type="Proteomes" id="UP000595466">
    <property type="component" value="Chromosome"/>
</dbReference>
<dbReference type="AlphaFoldDB" id="A0A0G9GYC2"/>
<dbReference type="InterPro" id="IPR012543">
    <property type="entry name" value="DUF1694"/>
</dbReference>
<gene>
    <name evidence="3" type="ORF">JH395_05375</name>
    <name evidence="2" type="ORF">LPJSA22_02157</name>
</gene>
<protein>
    <submittedName>
        <fullName evidence="3">YueI family protein</fullName>
    </submittedName>
</protein>
<dbReference type="Gene3D" id="3.30.1330.30">
    <property type="match status" value="1"/>
</dbReference>
<evidence type="ECO:0000313" key="5">
    <source>
        <dbReference type="Proteomes" id="UP000595466"/>
    </source>
</evidence>
<evidence type="ECO:0000313" key="2">
    <source>
        <dbReference type="EMBL" id="ODO62152.1"/>
    </source>
</evidence>
<feature type="compositionally biased region" description="Basic and acidic residues" evidence="1">
    <location>
        <begin position="1"/>
        <end position="14"/>
    </location>
</feature>
<dbReference type="Proteomes" id="UP000094892">
    <property type="component" value="Unassembled WGS sequence"/>
</dbReference>
<dbReference type="PATRIC" id="fig|1590.142.peg.2145"/>
<proteinExistence type="predicted"/>
<organism evidence="2 4">
    <name type="scientific">Lactiplantibacillus plantarum</name>
    <name type="common">Lactobacillus plantarum</name>
    <dbReference type="NCBI Taxonomy" id="1590"/>
    <lineage>
        <taxon>Bacteria</taxon>
        <taxon>Bacillati</taxon>
        <taxon>Bacillota</taxon>
        <taxon>Bacilli</taxon>
        <taxon>Lactobacillales</taxon>
        <taxon>Lactobacillaceae</taxon>
        <taxon>Lactiplantibacillus</taxon>
    </lineage>
</organism>